<evidence type="ECO:0000313" key="2">
    <source>
        <dbReference type="EMBL" id="AOZ96649.1"/>
    </source>
</evidence>
<protein>
    <submittedName>
        <fullName evidence="2">PHP domain-containing protein</fullName>
    </submittedName>
</protein>
<organism evidence="2 3">
    <name type="scientific">Butyrivibrio hungatei</name>
    <dbReference type="NCBI Taxonomy" id="185008"/>
    <lineage>
        <taxon>Bacteria</taxon>
        <taxon>Bacillati</taxon>
        <taxon>Bacillota</taxon>
        <taxon>Clostridia</taxon>
        <taxon>Lachnospirales</taxon>
        <taxon>Lachnospiraceae</taxon>
        <taxon>Butyrivibrio</taxon>
    </lineage>
</organism>
<dbReference type="SUPFAM" id="SSF89550">
    <property type="entry name" value="PHP domain-like"/>
    <property type="match status" value="1"/>
</dbReference>
<dbReference type="RefSeq" id="WP_071176323.1">
    <property type="nucleotide sequence ID" value="NZ_CP017831.1"/>
</dbReference>
<dbReference type="Pfam" id="PF02811">
    <property type="entry name" value="PHP"/>
    <property type="match status" value="1"/>
</dbReference>
<dbReference type="AlphaFoldDB" id="A0A1D9P2C6"/>
<dbReference type="Gene3D" id="1.10.150.650">
    <property type="match status" value="1"/>
</dbReference>
<dbReference type="PANTHER" id="PTHR42924">
    <property type="entry name" value="EXONUCLEASE"/>
    <property type="match status" value="1"/>
</dbReference>
<dbReference type="KEGG" id="bhu:bhn_I1616"/>
<dbReference type="InterPro" id="IPR003141">
    <property type="entry name" value="Pol/His_phosphatase_N"/>
</dbReference>
<evidence type="ECO:0000313" key="3">
    <source>
        <dbReference type="Proteomes" id="UP000179284"/>
    </source>
</evidence>
<dbReference type="CDD" id="cd07438">
    <property type="entry name" value="PHP_HisPPase_AMP"/>
    <property type="match status" value="1"/>
</dbReference>
<dbReference type="OrthoDB" id="9804333at2"/>
<feature type="domain" description="Polymerase/histidinol phosphatase N-terminal" evidence="1">
    <location>
        <begin position="4"/>
        <end position="71"/>
    </location>
</feature>
<dbReference type="InterPro" id="IPR052018">
    <property type="entry name" value="PHP_domain"/>
</dbReference>
<dbReference type="EMBL" id="CP017831">
    <property type="protein sequence ID" value="AOZ96649.1"/>
    <property type="molecule type" value="Genomic_DNA"/>
</dbReference>
<dbReference type="Proteomes" id="UP000179284">
    <property type="component" value="Chromosome I"/>
</dbReference>
<dbReference type="Gene3D" id="3.20.20.140">
    <property type="entry name" value="Metal-dependent hydrolases"/>
    <property type="match status" value="1"/>
</dbReference>
<dbReference type="PANTHER" id="PTHR42924:SF3">
    <property type="entry name" value="POLYMERASE_HISTIDINOL PHOSPHATASE N-TERMINAL DOMAIN-CONTAINING PROTEIN"/>
    <property type="match status" value="1"/>
</dbReference>
<evidence type="ECO:0000259" key="1">
    <source>
        <dbReference type="SMART" id="SM00481"/>
    </source>
</evidence>
<dbReference type="SMART" id="SM00481">
    <property type="entry name" value="POLIIIAc"/>
    <property type="match status" value="1"/>
</dbReference>
<dbReference type="GO" id="GO:0035312">
    <property type="term" value="F:5'-3' DNA exonuclease activity"/>
    <property type="evidence" value="ECO:0007669"/>
    <property type="project" value="TreeGrafter"/>
</dbReference>
<dbReference type="GO" id="GO:0004534">
    <property type="term" value="F:5'-3' RNA exonuclease activity"/>
    <property type="evidence" value="ECO:0007669"/>
    <property type="project" value="TreeGrafter"/>
</dbReference>
<keyword evidence="3" id="KW-1185">Reference proteome</keyword>
<dbReference type="InterPro" id="IPR016195">
    <property type="entry name" value="Pol/histidinol_Pase-like"/>
</dbReference>
<sequence length="287" mass="31943">MRAIDLHTHSTCSDGTYSVKELIDYAHEKNLAAIALTDHDTVKGLDEAIDYCRKTYDDMEVIPGIEFSTVNEGKDVHIVGLYIDHHNKEFVDSLTDFVDSRTVRNKKMCEKLTNEAGIPISYEELSAFANGAVVTRAHFARLIMDKGFAKSKEEVFDRFIGDHCKYYVPREKICPEQAIECILKVGGVPILAHPVLYHMSDEKLEKLVVRLKNAGLKGIEAIYSTYTAGEERQIKELAAKYDLLVSGGSDFHGANKKKIDLGVGFGKLFVPEELLGPIKAACTNDQG</sequence>
<proteinExistence type="predicted"/>
<accession>A0A1D9P2C6</accession>
<dbReference type="InterPro" id="IPR004013">
    <property type="entry name" value="PHP_dom"/>
</dbReference>
<gene>
    <name evidence="2" type="ORF">bhn_I1616</name>
</gene>
<reference evidence="3" key="1">
    <citation type="submission" date="2016-10" db="EMBL/GenBank/DDBJ databases">
        <title>The complete genome sequence of the rumen bacterium Butyrivibrio hungatei MB2003.</title>
        <authorList>
            <person name="Palevich N."/>
            <person name="Kelly W.J."/>
            <person name="Leahy S.C."/>
            <person name="Altermann E."/>
            <person name="Rakonjac J."/>
            <person name="Attwood G.T."/>
        </authorList>
    </citation>
    <scope>NUCLEOTIDE SEQUENCE [LARGE SCALE GENOMIC DNA]</scope>
    <source>
        <strain evidence="3">MB2003</strain>
    </source>
</reference>
<name>A0A1D9P2C6_9FIRM</name>